<accession>A0A6J7M369</accession>
<dbReference type="AlphaFoldDB" id="A0A6J7M369"/>
<sequence>MPAFVAYAAALALVFPVDAQITALAPSSAALEIAIVMPRSLKDPVGLAPSTFSQTSFCKR</sequence>
<reference evidence="3" key="1">
    <citation type="submission" date="2020-05" db="EMBL/GenBank/DDBJ databases">
        <authorList>
            <person name="Chiriac C."/>
            <person name="Salcher M."/>
            <person name="Ghai R."/>
            <person name="Kavagutti S V."/>
        </authorList>
    </citation>
    <scope>NUCLEOTIDE SEQUENCE</scope>
</reference>
<dbReference type="EMBL" id="CAFBOH010000011">
    <property type="protein sequence ID" value="CAB4972044.1"/>
    <property type="molecule type" value="Genomic_DNA"/>
</dbReference>
<proteinExistence type="predicted"/>
<protein>
    <submittedName>
        <fullName evidence="3">Unannotated protein</fullName>
    </submittedName>
</protein>
<evidence type="ECO:0000313" key="2">
    <source>
        <dbReference type="EMBL" id="CAB4847488.1"/>
    </source>
</evidence>
<gene>
    <name evidence="1" type="ORF">UFOPK1854_00110</name>
    <name evidence="2" type="ORF">UFOPK3282_00149</name>
    <name evidence="3" type="ORF">UFOPK3935_00180</name>
</gene>
<dbReference type="EMBL" id="CAEZUT010000006">
    <property type="protein sequence ID" value="CAB4603467.1"/>
    <property type="molecule type" value="Genomic_DNA"/>
</dbReference>
<evidence type="ECO:0000313" key="3">
    <source>
        <dbReference type="EMBL" id="CAB4972044.1"/>
    </source>
</evidence>
<name>A0A6J7M369_9ZZZZ</name>
<organism evidence="3">
    <name type="scientific">freshwater metagenome</name>
    <dbReference type="NCBI Taxonomy" id="449393"/>
    <lineage>
        <taxon>unclassified sequences</taxon>
        <taxon>metagenomes</taxon>
        <taxon>ecological metagenomes</taxon>
    </lineage>
</organism>
<dbReference type="EMBL" id="CAFBJG010000008">
    <property type="protein sequence ID" value="CAB4847488.1"/>
    <property type="molecule type" value="Genomic_DNA"/>
</dbReference>
<evidence type="ECO:0000313" key="1">
    <source>
        <dbReference type="EMBL" id="CAB4603467.1"/>
    </source>
</evidence>